<dbReference type="InterPro" id="IPR006822">
    <property type="entry name" value="Coatomer_esu"/>
</dbReference>
<dbReference type="GO" id="GO:0015031">
    <property type="term" value="P:protein transport"/>
    <property type="evidence" value="ECO:0007669"/>
    <property type="project" value="UniProtKB-UniRule"/>
</dbReference>
<dbReference type="GO" id="GO:0006888">
    <property type="term" value="P:endoplasmic reticulum to Golgi vesicle-mediated transport"/>
    <property type="evidence" value="ECO:0007669"/>
    <property type="project" value="TreeGrafter"/>
</dbReference>
<dbReference type="InterPro" id="IPR019734">
    <property type="entry name" value="TPR_rpt"/>
</dbReference>
<name>A0A0D3KPX8_EMIH1</name>
<evidence type="ECO:0000256" key="3">
    <source>
        <dbReference type="ARBA" id="ARBA00008827"/>
    </source>
</evidence>
<evidence type="ECO:0000256" key="1">
    <source>
        <dbReference type="ARBA" id="ARBA00004255"/>
    </source>
</evidence>
<dbReference type="STRING" id="2903.R1DQI8"/>
<sequence>MGDLYGLRNALYLGNYQQAVSEAMSLGASTERDFFMYRALIEQGQHRVVMDEVGAQAPVALQAVKMLASYLSGVSKEAVVAQLKEWLTDATAQDNWQLILVAATVFLHERDHKEALKISHQSTQIDVMALVVQIYLQMDRPDLARKLVKSMQEQYDDDTLTKLSHAWTSLCESGGETAQDALYEFQELGEKYHMSLMLLNAMASCNMHMGRFDEAERLLQEALSQSPNDTTSLINLVVCLNQLQKPAEVIGRYTSQLKISAPAHPWVAKYGELETSFDRCANQLSKE</sequence>
<keyword evidence="7 11" id="KW-0653">Protein transport</keyword>
<evidence type="ECO:0000256" key="5">
    <source>
        <dbReference type="ARBA" id="ARBA00022490"/>
    </source>
</evidence>
<dbReference type="RefSeq" id="XP_005790242.1">
    <property type="nucleotide sequence ID" value="XM_005790185.1"/>
</dbReference>
<evidence type="ECO:0000313" key="14">
    <source>
        <dbReference type="Proteomes" id="UP000013827"/>
    </source>
</evidence>
<keyword evidence="5 11" id="KW-0963">Cytoplasm</keyword>
<evidence type="ECO:0000256" key="4">
    <source>
        <dbReference type="ARBA" id="ARBA00022448"/>
    </source>
</evidence>
<evidence type="ECO:0000256" key="10">
    <source>
        <dbReference type="ARBA" id="ARBA00023329"/>
    </source>
</evidence>
<dbReference type="GO" id="GO:0000139">
    <property type="term" value="C:Golgi membrane"/>
    <property type="evidence" value="ECO:0007669"/>
    <property type="project" value="UniProtKB-SubCell"/>
</dbReference>
<dbReference type="PANTHER" id="PTHR10805">
    <property type="entry name" value="COATOMER SUBUNIT EPSILON"/>
    <property type="match status" value="1"/>
</dbReference>
<evidence type="ECO:0000256" key="12">
    <source>
        <dbReference type="PROSITE-ProRule" id="PRU00339"/>
    </source>
</evidence>
<feature type="repeat" description="TPR" evidence="12">
    <location>
        <begin position="196"/>
        <end position="229"/>
    </location>
</feature>
<evidence type="ECO:0000256" key="6">
    <source>
        <dbReference type="ARBA" id="ARBA00022892"/>
    </source>
</evidence>
<dbReference type="GO" id="GO:0006890">
    <property type="term" value="P:retrograde vesicle-mediated transport, Golgi to endoplasmic reticulum"/>
    <property type="evidence" value="ECO:0007669"/>
    <property type="project" value="UniProtKB-UniRule"/>
</dbReference>
<comment type="subcellular location">
    <subcellularLocation>
        <location evidence="2">Cytoplasmic vesicle</location>
        <location evidence="2">COPI-coated vesicle membrane</location>
        <topology evidence="2">Peripheral membrane protein</topology>
        <orientation evidence="2">Cytoplasmic side</orientation>
    </subcellularLocation>
    <subcellularLocation>
        <location evidence="1">Golgi apparatus membrane</location>
        <topology evidence="1">Peripheral membrane protein</topology>
        <orientation evidence="1">Cytoplasmic side</orientation>
    </subcellularLocation>
</comment>
<dbReference type="InterPro" id="IPR011990">
    <property type="entry name" value="TPR-like_helical_dom_sf"/>
</dbReference>
<dbReference type="SUPFAM" id="SSF48452">
    <property type="entry name" value="TPR-like"/>
    <property type="match status" value="1"/>
</dbReference>
<dbReference type="Gene3D" id="1.25.40.10">
    <property type="entry name" value="Tetratricopeptide repeat domain"/>
    <property type="match status" value="1"/>
</dbReference>
<dbReference type="PROSITE" id="PS50005">
    <property type="entry name" value="TPR"/>
    <property type="match status" value="1"/>
</dbReference>
<dbReference type="Pfam" id="PF04733">
    <property type="entry name" value="Coatomer_E"/>
    <property type="match status" value="1"/>
</dbReference>
<evidence type="ECO:0000256" key="8">
    <source>
        <dbReference type="ARBA" id="ARBA00023034"/>
    </source>
</evidence>
<dbReference type="PANTHER" id="PTHR10805:SF0">
    <property type="entry name" value="COATOMER SUBUNIT EPSILON"/>
    <property type="match status" value="1"/>
</dbReference>
<reference evidence="13" key="2">
    <citation type="submission" date="2024-10" db="UniProtKB">
        <authorList>
            <consortium name="EnsemblProtists"/>
        </authorList>
    </citation>
    <scope>IDENTIFICATION</scope>
</reference>
<keyword evidence="6 11" id="KW-0931">ER-Golgi transport</keyword>
<dbReference type="PIRSF" id="PIRSF016478">
    <property type="entry name" value="Coatomer_esu"/>
    <property type="match status" value="1"/>
</dbReference>
<evidence type="ECO:0000313" key="13">
    <source>
        <dbReference type="EnsemblProtists" id="EOD37813"/>
    </source>
</evidence>
<dbReference type="HOGENOM" id="CLU_049363_0_0_1"/>
<dbReference type="AlphaFoldDB" id="A0A0D3KPX8"/>
<proteinExistence type="inferred from homology"/>
<evidence type="ECO:0000256" key="2">
    <source>
        <dbReference type="ARBA" id="ARBA00004347"/>
    </source>
</evidence>
<dbReference type="Proteomes" id="UP000013827">
    <property type="component" value="Unassembled WGS sequence"/>
</dbReference>
<comment type="function">
    <text evidence="11">The coatomer is a cytosolic protein complex that binds to dilysine motifs and reversibly associates with Golgi non-clathrin-coated vesicles, which further mediate biosynthetic protein transport from the ER, via the Golgi up to the trans Golgi network. The coatomer complex is required for budding from Golgi membranes, and is essential for the retrograde Golgi-to-ER transport of dilysine-tagged proteins.</text>
</comment>
<reference evidence="14" key="1">
    <citation type="journal article" date="2013" name="Nature">
        <title>Pan genome of the phytoplankton Emiliania underpins its global distribution.</title>
        <authorList>
            <person name="Read B.A."/>
            <person name="Kegel J."/>
            <person name="Klute M.J."/>
            <person name="Kuo A."/>
            <person name="Lefebvre S.C."/>
            <person name="Maumus F."/>
            <person name="Mayer C."/>
            <person name="Miller J."/>
            <person name="Monier A."/>
            <person name="Salamov A."/>
            <person name="Young J."/>
            <person name="Aguilar M."/>
            <person name="Claverie J.M."/>
            <person name="Frickenhaus S."/>
            <person name="Gonzalez K."/>
            <person name="Herman E.K."/>
            <person name="Lin Y.C."/>
            <person name="Napier J."/>
            <person name="Ogata H."/>
            <person name="Sarno A.F."/>
            <person name="Shmutz J."/>
            <person name="Schroeder D."/>
            <person name="de Vargas C."/>
            <person name="Verret F."/>
            <person name="von Dassow P."/>
            <person name="Valentin K."/>
            <person name="Van de Peer Y."/>
            <person name="Wheeler G."/>
            <person name="Dacks J.B."/>
            <person name="Delwiche C.F."/>
            <person name="Dyhrman S.T."/>
            <person name="Glockner G."/>
            <person name="John U."/>
            <person name="Richards T."/>
            <person name="Worden A.Z."/>
            <person name="Zhang X."/>
            <person name="Grigoriev I.V."/>
            <person name="Allen A.E."/>
            <person name="Bidle K."/>
            <person name="Borodovsky M."/>
            <person name="Bowler C."/>
            <person name="Brownlee C."/>
            <person name="Cock J.M."/>
            <person name="Elias M."/>
            <person name="Gladyshev V.N."/>
            <person name="Groth M."/>
            <person name="Guda C."/>
            <person name="Hadaegh A."/>
            <person name="Iglesias-Rodriguez M.D."/>
            <person name="Jenkins J."/>
            <person name="Jones B.M."/>
            <person name="Lawson T."/>
            <person name="Leese F."/>
            <person name="Lindquist E."/>
            <person name="Lobanov A."/>
            <person name="Lomsadze A."/>
            <person name="Malik S.B."/>
            <person name="Marsh M.E."/>
            <person name="Mackinder L."/>
            <person name="Mock T."/>
            <person name="Mueller-Roeber B."/>
            <person name="Pagarete A."/>
            <person name="Parker M."/>
            <person name="Probert I."/>
            <person name="Quesneville H."/>
            <person name="Raines C."/>
            <person name="Rensing S.A."/>
            <person name="Riano-Pachon D.M."/>
            <person name="Richier S."/>
            <person name="Rokitta S."/>
            <person name="Shiraiwa Y."/>
            <person name="Soanes D.M."/>
            <person name="van der Giezen M."/>
            <person name="Wahlund T.M."/>
            <person name="Williams B."/>
            <person name="Wilson W."/>
            <person name="Wolfe G."/>
            <person name="Wurch L.L."/>
        </authorList>
    </citation>
    <scope>NUCLEOTIDE SEQUENCE</scope>
</reference>
<keyword evidence="10 11" id="KW-0968">Cytoplasmic vesicle</keyword>
<dbReference type="KEGG" id="ehx:EMIHUDRAFT_440275"/>
<keyword evidence="8 11" id="KW-0333">Golgi apparatus</keyword>
<keyword evidence="9 11" id="KW-0472">Membrane</keyword>
<protein>
    <recommendedName>
        <fullName evidence="11">Coatomer subunit epsilon</fullName>
    </recommendedName>
</protein>
<dbReference type="GO" id="GO:0006891">
    <property type="term" value="P:intra-Golgi vesicle-mediated transport"/>
    <property type="evidence" value="ECO:0007669"/>
    <property type="project" value="TreeGrafter"/>
</dbReference>
<evidence type="ECO:0000256" key="11">
    <source>
        <dbReference type="PIRNR" id="PIRNR016478"/>
    </source>
</evidence>
<dbReference type="PaxDb" id="2903-EOD37813"/>
<accession>A0A0D3KPX8</accession>
<dbReference type="EnsemblProtists" id="EOD37813">
    <property type="protein sequence ID" value="EOD37813"/>
    <property type="gene ID" value="EMIHUDRAFT_440275"/>
</dbReference>
<comment type="similarity">
    <text evidence="3 11">Belongs to the COPE family.</text>
</comment>
<organism evidence="13 14">
    <name type="scientific">Emiliania huxleyi (strain CCMP1516)</name>
    <dbReference type="NCBI Taxonomy" id="280463"/>
    <lineage>
        <taxon>Eukaryota</taxon>
        <taxon>Haptista</taxon>
        <taxon>Haptophyta</taxon>
        <taxon>Prymnesiophyceae</taxon>
        <taxon>Isochrysidales</taxon>
        <taxon>Noelaerhabdaceae</taxon>
        <taxon>Emiliania</taxon>
    </lineage>
</organism>
<dbReference type="GO" id="GO:0030126">
    <property type="term" value="C:COPI vesicle coat"/>
    <property type="evidence" value="ECO:0007669"/>
    <property type="project" value="TreeGrafter"/>
</dbReference>
<keyword evidence="14" id="KW-1185">Reference proteome</keyword>
<dbReference type="GO" id="GO:0005198">
    <property type="term" value="F:structural molecule activity"/>
    <property type="evidence" value="ECO:0007669"/>
    <property type="project" value="UniProtKB-UniRule"/>
</dbReference>
<dbReference type="GeneID" id="17283083"/>
<keyword evidence="12" id="KW-0802">TPR repeat</keyword>
<keyword evidence="4 11" id="KW-0813">Transport</keyword>
<evidence type="ECO:0000256" key="7">
    <source>
        <dbReference type="ARBA" id="ARBA00022927"/>
    </source>
</evidence>
<dbReference type="OMA" id="MIVLSQH"/>
<evidence type="ECO:0000256" key="9">
    <source>
        <dbReference type="ARBA" id="ARBA00023136"/>
    </source>
</evidence>
<dbReference type="eggNOG" id="KOG3081">
    <property type="taxonomic scope" value="Eukaryota"/>
</dbReference>